<evidence type="ECO:0000256" key="2">
    <source>
        <dbReference type="ARBA" id="ARBA00022723"/>
    </source>
</evidence>
<dbReference type="InterPro" id="IPR045090">
    <property type="entry name" value="Pept_M3A_M3B"/>
</dbReference>
<dbReference type="PANTHER" id="PTHR11804">
    <property type="entry name" value="PROTEASE M3 THIMET OLIGOPEPTIDASE-RELATED"/>
    <property type="match status" value="1"/>
</dbReference>
<gene>
    <name evidence="8" type="ORF">ERJ70_15850</name>
</gene>
<dbReference type="Pfam" id="PF01432">
    <property type="entry name" value="Peptidase_M3"/>
    <property type="match status" value="1"/>
</dbReference>
<evidence type="ECO:0000256" key="5">
    <source>
        <dbReference type="ARBA" id="ARBA00023049"/>
    </source>
</evidence>
<dbReference type="Proteomes" id="UP000665043">
    <property type="component" value="Chromosome"/>
</dbReference>
<evidence type="ECO:0000313" key="8">
    <source>
        <dbReference type="EMBL" id="QTN00636.1"/>
    </source>
</evidence>
<dbReference type="CDD" id="cd09606">
    <property type="entry name" value="M3B_PepF"/>
    <property type="match status" value="1"/>
</dbReference>
<dbReference type="SUPFAM" id="SSF55486">
    <property type="entry name" value="Metalloproteases ('zincins'), catalytic domain"/>
    <property type="match status" value="1"/>
</dbReference>
<dbReference type="NCBIfam" id="TIGR02289">
    <property type="entry name" value="M3_not_pepF"/>
    <property type="match status" value="1"/>
</dbReference>
<proteinExistence type="inferred from homology"/>
<keyword evidence="3 6" id="KW-0378">Hydrolase</keyword>
<evidence type="ECO:0000256" key="6">
    <source>
        <dbReference type="RuleBase" id="RU003435"/>
    </source>
</evidence>
<keyword evidence="2 6" id="KW-0479">Metal-binding</keyword>
<evidence type="ECO:0000256" key="1">
    <source>
        <dbReference type="ARBA" id="ARBA00022670"/>
    </source>
</evidence>
<dbReference type="InterPro" id="IPR011976">
    <property type="entry name" value="Pept_M3B_oligopep-rel"/>
</dbReference>
<evidence type="ECO:0000256" key="4">
    <source>
        <dbReference type="ARBA" id="ARBA00022833"/>
    </source>
</evidence>
<dbReference type="InterPro" id="IPR001567">
    <property type="entry name" value="Pept_M3A_M3B_dom"/>
</dbReference>
<comment type="cofactor">
    <cofactor evidence="6">
        <name>Zn(2+)</name>
        <dbReference type="ChEBI" id="CHEBI:29105"/>
    </cofactor>
    <text evidence="6">Binds 1 zinc ion.</text>
</comment>
<evidence type="ECO:0000256" key="3">
    <source>
        <dbReference type="ARBA" id="ARBA00022801"/>
    </source>
</evidence>
<dbReference type="Gene3D" id="1.10.1370.30">
    <property type="match status" value="1"/>
</dbReference>
<feature type="domain" description="Peptidase M3A/M3B catalytic" evidence="7">
    <location>
        <begin position="143"/>
        <end position="520"/>
    </location>
</feature>
<accession>A0ABX7VYA3</accession>
<sequence>MFQFEKASTPQQQCDWFIKLNDHRFVFETALNNARIKYFQDMENVSSRKEYTWFSHKEVCYEKLTASYYQSLIDATFRNYLEDRWGKQLFRLAELKQDIFSKKIEEDLQKEKQLIINYQSLIGKAGISFKNQSMNFSELAPFLNSPDRLTRKNAHHAKSQFFSEIENDLDEILNELVKTRNDMATKLGYHSFIELGYKRMNRTAHTPTDLATYRNQVRKNGVPFVEQLRQAQRNRIDVGKIKYYDEGYLSPEPAPVPNESTETILEKFHKMFSEISPETEAFFEEISFHHSYDIEGRPAKMSGNFASYLGQTKQPFLFLNLNGTANDIRVLAHETGHAFQFFMARHWNIPEYIIPYDSAELFSFGMELLVWPWMDRFFGKDTKRYQLEHLIGGFMYMPLASAVDEFEHYLYSNTSATIEDRKDKWRELEREYLPERDYDGNDFLEKGTSFYEIGHLFTTPFYFMDYDLAHFLAVQLWKRQQENSEVAWKDYLNMCRNGGKLPLKELINQANIKSPFDENSLQPLLNYVQHWIRKACE</sequence>
<evidence type="ECO:0000313" key="9">
    <source>
        <dbReference type="Proteomes" id="UP000665043"/>
    </source>
</evidence>
<organism evidence="8 9">
    <name type="scientific">Sediminibacillus dalangtanensis</name>
    <dbReference type="NCBI Taxonomy" id="2729421"/>
    <lineage>
        <taxon>Bacteria</taxon>
        <taxon>Bacillati</taxon>
        <taxon>Bacillota</taxon>
        <taxon>Bacilli</taxon>
        <taxon>Bacillales</taxon>
        <taxon>Bacillaceae</taxon>
        <taxon>Sediminibacillus</taxon>
    </lineage>
</organism>
<name>A0ABX7VYA3_9BACI</name>
<dbReference type="EMBL" id="CP046956">
    <property type="protein sequence ID" value="QTN00636.1"/>
    <property type="molecule type" value="Genomic_DNA"/>
</dbReference>
<evidence type="ECO:0000259" key="7">
    <source>
        <dbReference type="Pfam" id="PF01432"/>
    </source>
</evidence>
<keyword evidence="5 6" id="KW-0482">Metalloprotease</keyword>
<keyword evidence="1 6" id="KW-0645">Protease</keyword>
<protein>
    <submittedName>
        <fullName evidence="8">M3 family oligoendopeptidase</fullName>
    </submittedName>
</protein>
<keyword evidence="4 6" id="KW-0862">Zinc</keyword>
<reference evidence="8 9" key="1">
    <citation type="submission" date="2019-12" db="EMBL/GenBank/DDBJ databases">
        <title>The whole genome sequencing of a strain isolated from a Mars analog, Dalangtan Playa.</title>
        <authorList>
            <person name="Huang T."/>
        </authorList>
    </citation>
    <scope>NUCLEOTIDE SEQUENCE [LARGE SCALE GENOMIC DNA]</scope>
    <source>
        <strain evidence="8 9">DP4-553-S</strain>
    </source>
</reference>
<keyword evidence="9" id="KW-1185">Reference proteome</keyword>
<comment type="similarity">
    <text evidence="6">Belongs to the peptidase M3 family.</text>
</comment>
<dbReference type="PANTHER" id="PTHR11804:SF28">
    <property type="entry name" value="OLIGOENDOPEPTIDASE F"/>
    <property type="match status" value="1"/>
</dbReference>